<name>A0ABT3G6G6_9BACT</name>
<keyword evidence="1" id="KW-0472">Membrane</keyword>
<reference evidence="2" key="1">
    <citation type="submission" date="2022-10" db="EMBL/GenBank/DDBJ databases">
        <title>Luteolibacter sp. GHJ8, whole genome shotgun sequencing project.</title>
        <authorList>
            <person name="Zhao G."/>
            <person name="Shen L."/>
        </authorList>
    </citation>
    <scope>NUCLEOTIDE SEQUENCE</scope>
    <source>
        <strain evidence="2">GHJ8</strain>
    </source>
</reference>
<evidence type="ECO:0000256" key="1">
    <source>
        <dbReference type="SAM" id="Phobius"/>
    </source>
</evidence>
<dbReference type="EMBL" id="JAPDDR010000009">
    <property type="protein sequence ID" value="MCW1915439.1"/>
    <property type="molecule type" value="Genomic_DNA"/>
</dbReference>
<evidence type="ECO:0008006" key="4">
    <source>
        <dbReference type="Google" id="ProtNLM"/>
    </source>
</evidence>
<comment type="caution">
    <text evidence="2">The sequence shown here is derived from an EMBL/GenBank/DDBJ whole genome shotgun (WGS) entry which is preliminary data.</text>
</comment>
<sequence>MTISAAKTGSKPTAPGFTLLEIVIVLLAIALIGGGAIGMMVLSRDERVLSEASGDVALLAKRARTLAALQQRPYALEFYAGRVTLMPFAEAVLEPEQREAAAARLAAETADGEQPVGQFNSVHDTWEADEEMQVFIRRWASDIWIPVDAKNRQVWRFDVEGTCEPVGVRFQLDKSWEEAEFHPLTASIRDTSKEIY</sequence>
<gene>
    <name evidence="2" type="ORF">OJ996_17775</name>
</gene>
<evidence type="ECO:0000313" key="2">
    <source>
        <dbReference type="EMBL" id="MCW1915439.1"/>
    </source>
</evidence>
<keyword evidence="3" id="KW-1185">Reference proteome</keyword>
<dbReference type="RefSeq" id="WP_264514988.1">
    <property type="nucleotide sequence ID" value="NZ_JAPDDR010000009.1"/>
</dbReference>
<dbReference type="SUPFAM" id="SSF54523">
    <property type="entry name" value="Pili subunits"/>
    <property type="match status" value="1"/>
</dbReference>
<accession>A0ABT3G6G6</accession>
<keyword evidence="1" id="KW-1133">Transmembrane helix</keyword>
<organism evidence="2 3">
    <name type="scientific">Luteolibacter rhizosphaerae</name>
    <dbReference type="NCBI Taxonomy" id="2989719"/>
    <lineage>
        <taxon>Bacteria</taxon>
        <taxon>Pseudomonadati</taxon>
        <taxon>Verrucomicrobiota</taxon>
        <taxon>Verrucomicrobiia</taxon>
        <taxon>Verrucomicrobiales</taxon>
        <taxon>Verrucomicrobiaceae</taxon>
        <taxon>Luteolibacter</taxon>
    </lineage>
</organism>
<evidence type="ECO:0000313" key="3">
    <source>
        <dbReference type="Proteomes" id="UP001165653"/>
    </source>
</evidence>
<dbReference type="InterPro" id="IPR045584">
    <property type="entry name" value="Pilin-like"/>
</dbReference>
<keyword evidence="1" id="KW-0812">Transmembrane</keyword>
<feature type="transmembrane region" description="Helical" evidence="1">
    <location>
        <begin position="22"/>
        <end position="42"/>
    </location>
</feature>
<protein>
    <recommendedName>
        <fullName evidence="4">Prepilin-type N-terminal cleavage/methylation domain-containing protein</fullName>
    </recommendedName>
</protein>
<proteinExistence type="predicted"/>
<dbReference type="Proteomes" id="UP001165653">
    <property type="component" value="Unassembled WGS sequence"/>
</dbReference>